<evidence type="ECO:0000313" key="9">
    <source>
        <dbReference type="Proteomes" id="UP000703269"/>
    </source>
</evidence>
<evidence type="ECO:0000256" key="1">
    <source>
        <dbReference type="ARBA" id="ARBA00004186"/>
    </source>
</evidence>
<dbReference type="PANTHER" id="PTHR21567">
    <property type="entry name" value="CLASP"/>
    <property type="match status" value="1"/>
</dbReference>
<comment type="similarity">
    <text evidence="2">Belongs to the CLASP family.</text>
</comment>
<dbReference type="InterPro" id="IPR011989">
    <property type="entry name" value="ARM-like"/>
</dbReference>
<keyword evidence="3" id="KW-0132">Cell division</keyword>
<evidence type="ECO:0000256" key="5">
    <source>
        <dbReference type="ARBA" id="ARBA00022776"/>
    </source>
</evidence>
<dbReference type="InterPro" id="IPR016024">
    <property type="entry name" value="ARM-type_fold"/>
</dbReference>
<keyword evidence="5" id="KW-0498">Mitosis</keyword>
<dbReference type="OrthoDB" id="46159at2759"/>
<dbReference type="GO" id="GO:1990023">
    <property type="term" value="C:mitotic spindle midzone"/>
    <property type="evidence" value="ECO:0007669"/>
    <property type="project" value="TreeGrafter"/>
</dbReference>
<dbReference type="Pfam" id="PF12348">
    <property type="entry name" value="CLASP_N"/>
    <property type="match status" value="1"/>
</dbReference>
<feature type="compositionally biased region" description="Polar residues" evidence="6">
    <location>
        <begin position="370"/>
        <end position="382"/>
    </location>
</feature>
<keyword evidence="9" id="KW-1185">Reference proteome</keyword>
<dbReference type="InterPro" id="IPR024395">
    <property type="entry name" value="CLASP_N_dom"/>
</dbReference>
<feature type="region of interest" description="Disordered" evidence="6">
    <location>
        <begin position="596"/>
        <end position="633"/>
    </location>
</feature>
<feature type="domain" description="TOG" evidence="7">
    <location>
        <begin position="1"/>
        <end position="241"/>
    </location>
</feature>
<feature type="compositionally biased region" description="Basic and acidic residues" evidence="6">
    <location>
        <begin position="269"/>
        <end position="278"/>
    </location>
</feature>
<dbReference type="GO" id="GO:0005881">
    <property type="term" value="C:cytoplasmic microtubule"/>
    <property type="evidence" value="ECO:0007669"/>
    <property type="project" value="TreeGrafter"/>
</dbReference>
<dbReference type="SUPFAM" id="SSF48371">
    <property type="entry name" value="ARM repeat"/>
    <property type="match status" value="1"/>
</dbReference>
<evidence type="ECO:0000256" key="3">
    <source>
        <dbReference type="ARBA" id="ARBA00022618"/>
    </source>
</evidence>
<gene>
    <name evidence="8" type="ORF">PsYK624_116210</name>
</gene>
<name>A0A9P3GGZ6_9APHY</name>
<dbReference type="PANTHER" id="PTHR21567:SF60">
    <property type="entry name" value="CLASP N-TERMINAL DOMAIN-CONTAINING PROTEIN"/>
    <property type="match status" value="1"/>
</dbReference>
<keyword evidence="4" id="KW-0493">Microtubule</keyword>
<comment type="subcellular location">
    <subcellularLocation>
        <location evidence="1">Cytoplasm</location>
        <location evidence="1">Cytoskeleton</location>
        <location evidence="1">Spindle</location>
    </subcellularLocation>
</comment>
<protein>
    <submittedName>
        <fullName evidence="8">Clasp N terminal-domain-containing protein</fullName>
    </submittedName>
</protein>
<proteinExistence type="inferred from homology"/>
<feature type="region of interest" description="Disordered" evidence="6">
    <location>
        <begin position="258"/>
        <end position="547"/>
    </location>
</feature>
<dbReference type="InterPro" id="IPR034085">
    <property type="entry name" value="TOG"/>
</dbReference>
<dbReference type="GO" id="GO:0051301">
    <property type="term" value="P:cell division"/>
    <property type="evidence" value="ECO:0007669"/>
    <property type="project" value="UniProtKB-KW"/>
</dbReference>
<reference evidence="8 9" key="1">
    <citation type="submission" date="2021-08" db="EMBL/GenBank/DDBJ databases">
        <title>Draft Genome Sequence of Phanerochaete sordida strain YK-624.</title>
        <authorList>
            <person name="Mori T."/>
            <person name="Dohra H."/>
            <person name="Suzuki T."/>
            <person name="Kawagishi H."/>
            <person name="Hirai H."/>
        </authorList>
    </citation>
    <scope>NUCLEOTIDE SEQUENCE [LARGE SCALE GENOMIC DNA]</scope>
    <source>
        <strain evidence="8 9">YK-624</strain>
    </source>
</reference>
<evidence type="ECO:0000259" key="7">
    <source>
        <dbReference type="SMART" id="SM01349"/>
    </source>
</evidence>
<feature type="compositionally biased region" description="Polar residues" evidence="6">
    <location>
        <begin position="487"/>
        <end position="504"/>
    </location>
</feature>
<evidence type="ECO:0000256" key="4">
    <source>
        <dbReference type="ARBA" id="ARBA00022701"/>
    </source>
</evidence>
<dbReference type="GO" id="GO:0090307">
    <property type="term" value="P:mitotic spindle assembly"/>
    <property type="evidence" value="ECO:0007669"/>
    <property type="project" value="TreeGrafter"/>
</dbReference>
<dbReference type="AlphaFoldDB" id="A0A9P3GGZ6"/>
<accession>A0A9P3GGZ6</accession>
<dbReference type="GO" id="GO:0005815">
    <property type="term" value="C:microtubule organizing center"/>
    <property type="evidence" value="ECO:0007669"/>
    <property type="project" value="TreeGrafter"/>
</dbReference>
<feature type="compositionally biased region" description="Polar residues" evidence="6">
    <location>
        <begin position="402"/>
        <end position="415"/>
    </location>
</feature>
<evidence type="ECO:0000313" key="8">
    <source>
        <dbReference type="EMBL" id="GJE95437.1"/>
    </source>
</evidence>
<dbReference type="GO" id="GO:0005876">
    <property type="term" value="C:spindle microtubule"/>
    <property type="evidence" value="ECO:0007669"/>
    <property type="project" value="TreeGrafter"/>
</dbReference>
<dbReference type="Gene3D" id="1.25.10.10">
    <property type="entry name" value="Leucine-rich Repeat Variant"/>
    <property type="match status" value="1"/>
</dbReference>
<dbReference type="EMBL" id="BPQB01000049">
    <property type="protein sequence ID" value="GJE95437.1"/>
    <property type="molecule type" value="Genomic_DNA"/>
</dbReference>
<feature type="compositionally biased region" description="Polar residues" evidence="6">
    <location>
        <begin position="310"/>
        <end position="319"/>
    </location>
</feature>
<feature type="compositionally biased region" description="Low complexity" evidence="6">
    <location>
        <begin position="446"/>
        <end position="458"/>
    </location>
</feature>
<feature type="compositionally biased region" description="Basic and acidic residues" evidence="6">
    <location>
        <begin position="423"/>
        <end position="435"/>
    </location>
</feature>
<dbReference type="SMART" id="SM01349">
    <property type="entry name" value="TOG"/>
    <property type="match status" value="1"/>
</dbReference>
<dbReference type="GO" id="GO:0008017">
    <property type="term" value="F:microtubule binding"/>
    <property type="evidence" value="ECO:0007669"/>
    <property type="project" value="TreeGrafter"/>
</dbReference>
<sequence length="697" mass="75153">MSFTRNHENTLRSVKNALALAETEDTWDRIAAALSAFETLLQECGGDIPGELVETMRSLSSPITKSIMSERSRLSGCGMGLLATAANELGKSFEPLVPVFFPTLLILCGRPNKVFATRAKASLMAIIQHTQSPHILSVLLRYAKDKSTPLRLTAGEAALACLQCFNPPDLQKESRGQEVEALIKCFATDANAEVRKVGRRIFEAYSTLMPGRVDRFVAPLTPIMKKYLALNTKSISNAIAPSHDATYLPISVGIGQQHPRPHSVIAGNEGERPGRDPVKAMPITHNEYIRPSSRAAHERAAPSAPKRPNSVLNMTSQDSGAMPPPAAIPARPRQDGAPRIQDAAVLPSLQGPSSNPSRSKMGPIRPSAQLPGNTTRPVTPQDDQLELRRTAGGARRVLRTEPSLSDSQPSTSEAQAKSAVPPRRVEPVGQTRERTVPTQGKKPLLATRAAVSTTTRATKSSGNKPPLDQHAPGVTTRPGKVGRPPSTRANSNTSDAGQSRVINKSSKRTADTVKGRGQPSTNQQKTMKSRAPELVPLPPSRSHTPDAMVERTRAIDKTSNRHHETAGHMLPESHAAAISTAGETLHYAQNEELEAEDHAAHDSASARPLETPSSDQYPVTPQARESRMEGNTVQQTPISALVESIQQGFLFTSAAGSLHTVEEVDSFDNSMQMEAMFPAVENVPTWECKPLAYSKPS</sequence>
<evidence type="ECO:0000256" key="6">
    <source>
        <dbReference type="SAM" id="MobiDB-lite"/>
    </source>
</evidence>
<keyword evidence="5" id="KW-0131">Cell cycle</keyword>
<dbReference type="Proteomes" id="UP000703269">
    <property type="component" value="Unassembled WGS sequence"/>
</dbReference>
<comment type="caution">
    <text evidence="8">The sequence shown here is derived from an EMBL/GenBank/DDBJ whole genome shotgun (WGS) entry which is preliminary data.</text>
</comment>
<evidence type="ECO:0000256" key="2">
    <source>
        <dbReference type="ARBA" id="ARBA00009549"/>
    </source>
</evidence>
<organism evidence="8 9">
    <name type="scientific">Phanerochaete sordida</name>
    <dbReference type="NCBI Taxonomy" id="48140"/>
    <lineage>
        <taxon>Eukaryota</taxon>
        <taxon>Fungi</taxon>
        <taxon>Dikarya</taxon>
        <taxon>Basidiomycota</taxon>
        <taxon>Agaricomycotina</taxon>
        <taxon>Agaricomycetes</taxon>
        <taxon>Polyporales</taxon>
        <taxon>Phanerochaetaceae</taxon>
        <taxon>Phanerochaete</taxon>
    </lineage>
</organism>